<proteinExistence type="predicted"/>
<evidence type="ECO:0000313" key="1">
    <source>
        <dbReference type="EMBL" id="PON44411.1"/>
    </source>
</evidence>
<reference evidence="2" key="1">
    <citation type="submission" date="2016-06" db="EMBL/GenBank/DDBJ databases">
        <title>Parallel loss of symbiosis genes in relatives of nitrogen-fixing non-legume Parasponia.</title>
        <authorList>
            <person name="Van Velzen R."/>
            <person name="Holmer R."/>
            <person name="Bu F."/>
            <person name="Rutten L."/>
            <person name="Van Zeijl A."/>
            <person name="Liu W."/>
            <person name="Santuari L."/>
            <person name="Cao Q."/>
            <person name="Sharma T."/>
            <person name="Shen D."/>
            <person name="Roswanjaya Y."/>
            <person name="Wardhani T."/>
            <person name="Kalhor M.S."/>
            <person name="Jansen J."/>
            <person name="Van den Hoogen J."/>
            <person name="Gungor B."/>
            <person name="Hartog M."/>
            <person name="Hontelez J."/>
            <person name="Verver J."/>
            <person name="Yang W.-C."/>
            <person name="Schijlen E."/>
            <person name="Repin R."/>
            <person name="Schilthuizen M."/>
            <person name="Schranz E."/>
            <person name="Heidstra R."/>
            <person name="Miyata K."/>
            <person name="Fedorova E."/>
            <person name="Kohlen W."/>
            <person name="Bisseling T."/>
            <person name="Smit S."/>
            <person name="Geurts R."/>
        </authorList>
    </citation>
    <scope>NUCLEOTIDE SEQUENCE [LARGE SCALE GENOMIC DNA]</scope>
    <source>
        <strain evidence="2">cv. WU1-14</strain>
    </source>
</reference>
<dbReference type="EMBL" id="JXTB01000351">
    <property type="protein sequence ID" value="PON44411.1"/>
    <property type="molecule type" value="Genomic_DNA"/>
</dbReference>
<protein>
    <submittedName>
        <fullName evidence="1">Uncharacterized protein</fullName>
    </submittedName>
</protein>
<gene>
    <name evidence="1" type="ORF">PanWU01x14_267190</name>
</gene>
<name>A0A2P5B6M2_PARAD</name>
<keyword evidence="2" id="KW-1185">Reference proteome</keyword>
<accession>A0A2P5B6M2</accession>
<dbReference type="Proteomes" id="UP000237105">
    <property type="component" value="Unassembled WGS sequence"/>
</dbReference>
<evidence type="ECO:0000313" key="2">
    <source>
        <dbReference type="Proteomes" id="UP000237105"/>
    </source>
</evidence>
<sequence length="80" mass="8672">MMMNEGFAKAAATTAAPVKKKKWGDMSVAEKVVELYMGEKGVLFFGSTSLLTLPSLSLLEDRFCSGFFLIAIDDISTSLD</sequence>
<dbReference type="AlphaFoldDB" id="A0A2P5B6M2"/>
<comment type="caution">
    <text evidence="1">The sequence shown here is derived from an EMBL/GenBank/DDBJ whole genome shotgun (WGS) entry which is preliminary data.</text>
</comment>
<organism evidence="1 2">
    <name type="scientific">Parasponia andersonii</name>
    <name type="common">Sponia andersonii</name>
    <dbReference type="NCBI Taxonomy" id="3476"/>
    <lineage>
        <taxon>Eukaryota</taxon>
        <taxon>Viridiplantae</taxon>
        <taxon>Streptophyta</taxon>
        <taxon>Embryophyta</taxon>
        <taxon>Tracheophyta</taxon>
        <taxon>Spermatophyta</taxon>
        <taxon>Magnoliopsida</taxon>
        <taxon>eudicotyledons</taxon>
        <taxon>Gunneridae</taxon>
        <taxon>Pentapetalae</taxon>
        <taxon>rosids</taxon>
        <taxon>fabids</taxon>
        <taxon>Rosales</taxon>
        <taxon>Cannabaceae</taxon>
        <taxon>Parasponia</taxon>
    </lineage>
</organism>